<accession>A0A9P8TQ12</accession>
<sequence>MPLPHTYLSSLNPLSRPSTPLHLLTSVDLSTPPPLQKLNSYSRPVSPFEQVSQVPSEDFCLTFQIKMDQLRRHTDTNNYSGPQCRKGLFTPQATPLSSPSTKRLLESFRLTEEDTVDDQADQMEIDPFEEDKETIDHPIQLRKRLLSFSETVPDLLTQTKSTLQDLTESENLLYRSDTPVGASSTQDMANTQLGDTVDPSTPRSSLNFNFMDIPRTRLNKLSTSSSSSSSLNNFRITKTSSVTTTSYKNYTTVKKRGYRGDFRSF</sequence>
<keyword evidence="3" id="KW-1185">Reference proteome</keyword>
<evidence type="ECO:0000313" key="2">
    <source>
        <dbReference type="EMBL" id="KAH3686986.1"/>
    </source>
</evidence>
<comment type="caution">
    <text evidence="2">The sequence shown here is derived from an EMBL/GenBank/DDBJ whole genome shotgun (WGS) entry which is preliminary data.</text>
</comment>
<proteinExistence type="predicted"/>
<gene>
    <name evidence="2" type="ORF">WICPIJ_002036</name>
</gene>
<dbReference type="AlphaFoldDB" id="A0A9P8TQ12"/>
<reference evidence="2" key="1">
    <citation type="journal article" date="2021" name="Open Biol.">
        <title>Shared evolutionary footprints suggest mitochondrial oxidative damage underlies multiple complex I losses in fungi.</title>
        <authorList>
            <person name="Schikora-Tamarit M.A."/>
            <person name="Marcet-Houben M."/>
            <person name="Nosek J."/>
            <person name="Gabaldon T."/>
        </authorList>
    </citation>
    <scope>NUCLEOTIDE SEQUENCE</scope>
    <source>
        <strain evidence="2">CBS2887</strain>
    </source>
</reference>
<dbReference type="EMBL" id="JAEUBG010001048">
    <property type="protein sequence ID" value="KAH3686986.1"/>
    <property type="molecule type" value="Genomic_DNA"/>
</dbReference>
<feature type="compositionally biased region" description="Polar residues" evidence="1">
    <location>
        <begin position="181"/>
        <end position="203"/>
    </location>
</feature>
<evidence type="ECO:0000256" key="1">
    <source>
        <dbReference type="SAM" id="MobiDB-lite"/>
    </source>
</evidence>
<evidence type="ECO:0000313" key="3">
    <source>
        <dbReference type="Proteomes" id="UP000774326"/>
    </source>
</evidence>
<dbReference type="Proteomes" id="UP000774326">
    <property type="component" value="Unassembled WGS sequence"/>
</dbReference>
<protein>
    <submittedName>
        <fullName evidence="2">Uncharacterized protein</fullName>
    </submittedName>
</protein>
<name>A0A9P8TQ12_WICPI</name>
<reference evidence="2" key="2">
    <citation type="submission" date="2021-01" db="EMBL/GenBank/DDBJ databases">
        <authorList>
            <person name="Schikora-Tamarit M.A."/>
        </authorList>
    </citation>
    <scope>NUCLEOTIDE SEQUENCE</scope>
    <source>
        <strain evidence="2">CBS2887</strain>
    </source>
</reference>
<organism evidence="2 3">
    <name type="scientific">Wickerhamomyces pijperi</name>
    <name type="common">Yeast</name>
    <name type="synonym">Pichia pijperi</name>
    <dbReference type="NCBI Taxonomy" id="599730"/>
    <lineage>
        <taxon>Eukaryota</taxon>
        <taxon>Fungi</taxon>
        <taxon>Dikarya</taxon>
        <taxon>Ascomycota</taxon>
        <taxon>Saccharomycotina</taxon>
        <taxon>Saccharomycetes</taxon>
        <taxon>Phaffomycetales</taxon>
        <taxon>Wickerhamomycetaceae</taxon>
        <taxon>Wickerhamomyces</taxon>
    </lineage>
</organism>
<feature type="region of interest" description="Disordered" evidence="1">
    <location>
        <begin position="177"/>
        <end position="203"/>
    </location>
</feature>